<dbReference type="OrthoDB" id="6513042at2759"/>
<accession>A0A7J6X4A4</accession>
<dbReference type="InterPro" id="IPR014001">
    <property type="entry name" value="Helicase_ATP-bd"/>
</dbReference>
<keyword evidence="3" id="KW-1185">Reference proteome</keyword>
<proteinExistence type="predicted"/>
<dbReference type="Gene3D" id="3.40.50.300">
    <property type="entry name" value="P-loop containing nucleotide triphosphate hydrolases"/>
    <property type="match status" value="1"/>
</dbReference>
<evidence type="ECO:0000313" key="3">
    <source>
        <dbReference type="Proteomes" id="UP000554482"/>
    </source>
</evidence>
<name>A0A7J6X4A4_THATH</name>
<dbReference type="EMBL" id="JABWDY010006104">
    <property type="protein sequence ID" value="KAF5203897.1"/>
    <property type="molecule type" value="Genomic_DNA"/>
</dbReference>
<dbReference type="GO" id="GO:0005737">
    <property type="term" value="C:cytoplasm"/>
    <property type="evidence" value="ECO:0007669"/>
    <property type="project" value="TreeGrafter"/>
</dbReference>
<dbReference type="PROSITE" id="PS51192">
    <property type="entry name" value="HELICASE_ATP_BIND_1"/>
    <property type="match status" value="1"/>
</dbReference>
<dbReference type="SUPFAM" id="SSF52540">
    <property type="entry name" value="P-loop containing nucleoside triphosphate hydrolases"/>
    <property type="match status" value="1"/>
</dbReference>
<protein>
    <submittedName>
        <fullName evidence="2">Endoribonuclease dicer-like protein</fullName>
    </submittedName>
</protein>
<dbReference type="Proteomes" id="UP000554482">
    <property type="component" value="Unassembled WGS sequence"/>
</dbReference>
<organism evidence="2 3">
    <name type="scientific">Thalictrum thalictroides</name>
    <name type="common">Rue-anemone</name>
    <name type="synonym">Anemone thalictroides</name>
    <dbReference type="NCBI Taxonomy" id="46969"/>
    <lineage>
        <taxon>Eukaryota</taxon>
        <taxon>Viridiplantae</taxon>
        <taxon>Streptophyta</taxon>
        <taxon>Embryophyta</taxon>
        <taxon>Tracheophyta</taxon>
        <taxon>Spermatophyta</taxon>
        <taxon>Magnoliopsida</taxon>
        <taxon>Ranunculales</taxon>
        <taxon>Ranunculaceae</taxon>
        <taxon>Thalictroideae</taxon>
        <taxon>Thalictrum</taxon>
    </lineage>
</organism>
<comment type="caution">
    <text evidence="2">The sequence shown here is derived from an EMBL/GenBank/DDBJ whole genome shotgun (WGS) entry which is preliminary data.</text>
</comment>
<dbReference type="Pfam" id="PF00270">
    <property type="entry name" value="DEAD"/>
    <property type="match status" value="1"/>
</dbReference>
<dbReference type="InterPro" id="IPR051363">
    <property type="entry name" value="RLR_Helicase"/>
</dbReference>
<gene>
    <name evidence="2" type="ORF">FRX31_006516</name>
</gene>
<evidence type="ECO:0000259" key="1">
    <source>
        <dbReference type="PROSITE" id="PS51192"/>
    </source>
</evidence>
<evidence type="ECO:0000313" key="2">
    <source>
        <dbReference type="EMBL" id="KAF5203897.1"/>
    </source>
</evidence>
<dbReference type="PANTHER" id="PTHR14074:SF16">
    <property type="entry name" value="ANTIVIRAL INNATE IMMUNE RESPONSE RECEPTOR RIG-I"/>
    <property type="match status" value="1"/>
</dbReference>
<dbReference type="InterPro" id="IPR027417">
    <property type="entry name" value="P-loop_NTPase"/>
</dbReference>
<dbReference type="GO" id="GO:0005524">
    <property type="term" value="F:ATP binding"/>
    <property type="evidence" value="ECO:0007669"/>
    <property type="project" value="InterPro"/>
</dbReference>
<dbReference type="InterPro" id="IPR011545">
    <property type="entry name" value="DEAD/DEAH_box_helicase_dom"/>
</dbReference>
<dbReference type="GO" id="GO:0003676">
    <property type="term" value="F:nucleic acid binding"/>
    <property type="evidence" value="ECO:0007669"/>
    <property type="project" value="InterPro"/>
</dbReference>
<feature type="domain" description="Helicase ATP-binding" evidence="1">
    <location>
        <begin position="42"/>
        <end position="132"/>
    </location>
</feature>
<reference evidence="2 3" key="1">
    <citation type="submission" date="2020-06" db="EMBL/GenBank/DDBJ databases">
        <title>Transcriptomic and genomic resources for Thalictrum thalictroides and T. hernandezii: Facilitating candidate gene discovery in an emerging model plant lineage.</title>
        <authorList>
            <person name="Arias T."/>
            <person name="Riano-Pachon D.M."/>
            <person name="Di Stilio V.S."/>
        </authorList>
    </citation>
    <scope>NUCLEOTIDE SEQUENCE [LARGE SCALE GENOMIC DNA]</scope>
    <source>
        <strain evidence="3">cv. WT478/WT964</strain>
        <tissue evidence="2">Leaves</tissue>
    </source>
</reference>
<dbReference type="PANTHER" id="PTHR14074">
    <property type="entry name" value="HELICASE WITH DEATH DOMAIN-RELATED"/>
    <property type="match status" value="1"/>
</dbReference>
<feature type="non-terminal residue" evidence="2">
    <location>
        <position position="1"/>
    </location>
</feature>
<sequence>MAISTDITGLKRSFEEMESSKLEIDDQISSSEFCPRSYQKELFEVARKQNTIAVLPTGAGKTMIAVMLIKQVAIECNQKKLIIFLAPTVSLVHQQYEVIKKHTNLKVGKYFGALGVDDWDLKCWNKETEEHD</sequence>
<dbReference type="AlphaFoldDB" id="A0A7J6X4A4"/>